<evidence type="ECO:0000313" key="3">
    <source>
        <dbReference type="Proteomes" id="UP000603865"/>
    </source>
</evidence>
<feature type="chain" id="PRO_5037434177" description="Porin" evidence="1">
    <location>
        <begin position="30"/>
        <end position="373"/>
    </location>
</feature>
<organism evidence="2 3">
    <name type="scientific">Deinococcus ruber</name>
    <dbReference type="NCBI Taxonomy" id="1848197"/>
    <lineage>
        <taxon>Bacteria</taxon>
        <taxon>Thermotogati</taxon>
        <taxon>Deinococcota</taxon>
        <taxon>Deinococci</taxon>
        <taxon>Deinococcales</taxon>
        <taxon>Deinococcaceae</taxon>
        <taxon>Deinococcus</taxon>
    </lineage>
</organism>
<dbReference type="Proteomes" id="UP000603865">
    <property type="component" value="Unassembled WGS sequence"/>
</dbReference>
<evidence type="ECO:0000313" key="2">
    <source>
        <dbReference type="EMBL" id="GGQ98357.1"/>
    </source>
</evidence>
<protein>
    <recommendedName>
        <fullName evidence="4">Porin</fullName>
    </recommendedName>
</protein>
<keyword evidence="1" id="KW-0732">Signal</keyword>
<accession>A0A918BY28</accession>
<proteinExistence type="predicted"/>
<dbReference type="AlphaFoldDB" id="A0A918BY28"/>
<comment type="caution">
    <text evidence="2">The sequence shown here is derived from an EMBL/GenBank/DDBJ whole genome shotgun (WGS) entry which is preliminary data.</text>
</comment>
<sequence length="373" mass="40126">MEDVFSRSFKKSAASLLCASLLGVAAAQSAPAPPDPAQPSPVQPQPTFTARLLELIPSDYFGRFGSTTAFADSSSGYGIRGLPLPLKADARFTFISHPNYLEYAASLREGDTSYVAGRLQNDDGGATQGVGHLEVTHNPYTGLQYGALLQDQGRSSRFTVGYAWAGGPVHALAEAGYAVQGATNAAYLHFEESAGAQLVNNPAFSVSVAGTVRSYVFTDTTQLSTDLSASFTVRPTDFSSVTVSQLERFAVGSNPIPDLNLARYDRSNIDVLVAPKLAFGPLSWRDVQYHYQRSWQASTDDVNSLSATLRADLAAPVVLDLTPHRDWVANEYGVRADLFYRSAAFPVLFGPSLDYLWTGVGSRWVFSVKAGVK</sequence>
<feature type="signal peptide" evidence="1">
    <location>
        <begin position="1"/>
        <end position="29"/>
    </location>
</feature>
<reference evidence="2" key="1">
    <citation type="journal article" date="2014" name="Int. J. Syst. Evol. Microbiol.">
        <title>Complete genome sequence of Corynebacterium casei LMG S-19264T (=DSM 44701T), isolated from a smear-ripened cheese.</title>
        <authorList>
            <consortium name="US DOE Joint Genome Institute (JGI-PGF)"/>
            <person name="Walter F."/>
            <person name="Albersmeier A."/>
            <person name="Kalinowski J."/>
            <person name="Ruckert C."/>
        </authorList>
    </citation>
    <scope>NUCLEOTIDE SEQUENCE</scope>
    <source>
        <strain evidence="2">JCM 31311</strain>
    </source>
</reference>
<gene>
    <name evidence="2" type="ORF">GCM10008957_08380</name>
</gene>
<evidence type="ECO:0008006" key="4">
    <source>
        <dbReference type="Google" id="ProtNLM"/>
    </source>
</evidence>
<keyword evidence="3" id="KW-1185">Reference proteome</keyword>
<dbReference type="EMBL" id="BMQL01000003">
    <property type="protein sequence ID" value="GGQ98357.1"/>
    <property type="molecule type" value="Genomic_DNA"/>
</dbReference>
<evidence type="ECO:0000256" key="1">
    <source>
        <dbReference type="SAM" id="SignalP"/>
    </source>
</evidence>
<reference evidence="2" key="2">
    <citation type="submission" date="2020-09" db="EMBL/GenBank/DDBJ databases">
        <authorList>
            <person name="Sun Q."/>
            <person name="Ohkuma M."/>
        </authorList>
    </citation>
    <scope>NUCLEOTIDE SEQUENCE</scope>
    <source>
        <strain evidence="2">JCM 31311</strain>
    </source>
</reference>
<name>A0A918BY28_9DEIO</name>